<dbReference type="PROSITE" id="PS01159">
    <property type="entry name" value="WW_DOMAIN_1"/>
    <property type="match status" value="2"/>
</dbReference>
<dbReference type="Proteomes" id="UP000749559">
    <property type="component" value="Unassembled WGS sequence"/>
</dbReference>
<dbReference type="GO" id="GO:0006915">
    <property type="term" value="P:apoptotic process"/>
    <property type="evidence" value="ECO:0007669"/>
    <property type="project" value="UniProtKB-KW"/>
</dbReference>
<dbReference type="EMBL" id="CAIIXF020000003">
    <property type="protein sequence ID" value="CAH1779030.1"/>
    <property type="molecule type" value="Genomic_DNA"/>
</dbReference>
<dbReference type="PRINTS" id="PR00081">
    <property type="entry name" value="GDHRDH"/>
</dbReference>
<dbReference type="Pfam" id="PF00397">
    <property type="entry name" value="WW"/>
    <property type="match status" value="2"/>
</dbReference>
<sequence length="412" mass="46314">MAAQGSIMDSDSEDEMPAGWEERVTLEGKVYYANHNTQGTQWTHPVSGKKKKVAGELPYGWERKVDSSGVVFYVDHINEKTTFTDPRLAFAQEDKPYNGEIIQKYDASTKAIAVLQGRDLSGKYILVTGANSGIGFETVKALAFHGAHVVMACRNFKSANECIEKINRERPQAKVQYINLDLTSLRSVQQCAKTYIERGWPLHVLILNAGVFGVAHSLTEDGYETTFQVNHLGHFYLTQLFTQLLIKSNPARVVVLSSESHRFSTIDDVLSEAVLSPDISRYSSMRAYNDSKLCNVLFSNELQRRLCSSNVTSNVVHPGNCINTRISRQWWMWRLLFTILRPFTKSTEQGASTTVFCAVSKDLEGVGGMYWNNCCQCISSEQSRNEKLAKKLWDISATMIDKAERTFPVESS</sequence>
<evidence type="ECO:0000313" key="11">
    <source>
        <dbReference type="EMBL" id="CAH1779030.1"/>
    </source>
</evidence>
<reference evidence="11" key="1">
    <citation type="submission" date="2022-03" db="EMBL/GenBank/DDBJ databases">
        <authorList>
            <person name="Martin C."/>
        </authorList>
    </citation>
    <scope>NUCLEOTIDE SEQUENCE</scope>
</reference>
<name>A0A8J1XS24_OWEFU</name>
<evidence type="ECO:0000256" key="1">
    <source>
        <dbReference type="ARBA" id="ARBA00004371"/>
    </source>
</evidence>
<comment type="similarity">
    <text evidence="3">Belongs to the short-chain dehydrogenases/reductases (SDR) family.</text>
</comment>
<keyword evidence="12" id="KW-1185">Reference proteome</keyword>
<dbReference type="SUPFAM" id="SSF51045">
    <property type="entry name" value="WW domain"/>
    <property type="match status" value="2"/>
</dbReference>
<dbReference type="PANTHER" id="PTHR24320">
    <property type="entry name" value="RETINOL DEHYDROGENASE"/>
    <property type="match status" value="1"/>
</dbReference>
<proteinExistence type="inferred from homology"/>
<comment type="subcellular location">
    <subcellularLocation>
        <location evidence="2">Golgi apparatus</location>
    </subcellularLocation>
    <subcellularLocation>
        <location evidence="1">Lysosome</location>
    </subcellularLocation>
</comment>
<evidence type="ECO:0000256" key="3">
    <source>
        <dbReference type="ARBA" id="ARBA00006484"/>
    </source>
</evidence>
<keyword evidence="5" id="KW-0879">Wnt signaling pathway</keyword>
<dbReference type="Gene3D" id="3.40.50.720">
    <property type="entry name" value="NAD(P)-binding Rossmann-like Domain"/>
    <property type="match status" value="1"/>
</dbReference>
<dbReference type="CDD" id="cd00201">
    <property type="entry name" value="WW"/>
    <property type="match status" value="2"/>
</dbReference>
<evidence type="ECO:0000256" key="6">
    <source>
        <dbReference type="ARBA" id="ARBA00022703"/>
    </source>
</evidence>
<accession>A0A8J1XS24</accession>
<evidence type="ECO:0000256" key="7">
    <source>
        <dbReference type="ARBA" id="ARBA00022857"/>
    </source>
</evidence>
<dbReference type="FunFam" id="3.40.50.720:FF:000353">
    <property type="entry name" value="WW domain-containing oxidoreductase"/>
    <property type="match status" value="1"/>
</dbReference>
<evidence type="ECO:0000256" key="10">
    <source>
        <dbReference type="ARBA" id="ARBA00023228"/>
    </source>
</evidence>
<keyword evidence="8" id="KW-0560">Oxidoreductase</keyword>
<keyword evidence="10" id="KW-0458">Lysosome</keyword>
<dbReference type="Pfam" id="PF00106">
    <property type="entry name" value="adh_short"/>
    <property type="match status" value="1"/>
</dbReference>
<keyword evidence="6" id="KW-0053">Apoptosis</keyword>
<dbReference type="InterPro" id="IPR001202">
    <property type="entry name" value="WW_dom"/>
</dbReference>
<dbReference type="InterPro" id="IPR036291">
    <property type="entry name" value="NAD(P)-bd_dom_sf"/>
</dbReference>
<evidence type="ECO:0000256" key="4">
    <source>
        <dbReference type="ARBA" id="ARBA00016094"/>
    </source>
</evidence>
<keyword evidence="7" id="KW-0521">NADP</keyword>
<evidence type="ECO:0000256" key="9">
    <source>
        <dbReference type="ARBA" id="ARBA00023034"/>
    </source>
</evidence>
<dbReference type="PROSITE" id="PS50020">
    <property type="entry name" value="WW_DOMAIN_2"/>
    <property type="match status" value="2"/>
</dbReference>
<evidence type="ECO:0000256" key="2">
    <source>
        <dbReference type="ARBA" id="ARBA00004555"/>
    </source>
</evidence>
<dbReference type="GO" id="GO:0005794">
    <property type="term" value="C:Golgi apparatus"/>
    <property type="evidence" value="ECO:0007669"/>
    <property type="project" value="UniProtKB-SubCell"/>
</dbReference>
<keyword evidence="9" id="KW-0333">Golgi apparatus</keyword>
<protein>
    <recommendedName>
        <fullName evidence="4">WW domain-containing oxidoreductase</fullName>
    </recommendedName>
</protein>
<dbReference type="GO" id="GO:0005764">
    <property type="term" value="C:lysosome"/>
    <property type="evidence" value="ECO:0007669"/>
    <property type="project" value="UniProtKB-SubCell"/>
</dbReference>
<evidence type="ECO:0000313" key="12">
    <source>
        <dbReference type="Proteomes" id="UP000749559"/>
    </source>
</evidence>
<comment type="caution">
    <text evidence="11">The sequence shown here is derived from an EMBL/GenBank/DDBJ whole genome shotgun (WGS) entry which is preliminary data.</text>
</comment>
<dbReference type="OrthoDB" id="9989144at2759"/>
<evidence type="ECO:0000256" key="5">
    <source>
        <dbReference type="ARBA" id="ARBA00022687"/>
    </source>
</evidence>
<dbReference type="PANTHER" id="PTHR24320:SF282">
    <property type="entry name" value="WW DOMAIN-CONTAINING OXIDOREDUCTASE"/>
    <property type="match status" value="1"/>
</dbReference>
<dbReference type="SMART" id="SM00456">
    <property type="entry name" value="WW"/>
    <property type="match status" value="2"/>
</dbReference>
<dbReference type="Gene3D" id="2.20.70.10">
    <property type="match status" value="2"/>
</dbReference>
<dbReference type="InterPro" id="IPR002347">
    <property type="entry name" value="SDR_fam"/>
</dbReference>
<dbReference type="SUPFAM" id="SSF51735">
    <property type="entry name" value="NAD(P)-binding Rossmann-fold domains"/>
    <property type="match status" value="1"/>
</dbReference>
<dbReference type="GO" id="GO:0016055">
    <property type="term" value="P:Wnt signaling pathway"/>
    <property type="evidence" value="ECO:0007669"/>
    <property type="project" value="UniProtKB-KW"/>
</dbReference>
<dbReference type="AlphaFoldDB" id="A0A8J1XS24"/>
<dbReference type="InterPro" id="IPR036020">
    <property type="entry name" value="WW_dom_sf"/>
</dbReference>
<dbReference type="GO" id="GO:0016491">
    <property type="term" value="F:oxidoreductase activity"/>
    <property type="evidence" value="ECO:0007669"/>
    <property type="project" value="UniProtKB-KW"/>
</dbReference>
<gene>
    <name evidence="11" type="ORF">OFUS_LOCUS5879</name>
</gene>
<evidence type="ECO:0000256" key="8">
    <source>
        <dbReference type="ARBA" id="ARBA00023002"/>
    </source>
</evidence>
<organism evidence="11 12">
    <name type="scientific">Owenia fusiformis</name>
    <name type="common">Polychaete worm</name>
    <dbReference type="NCBI Taxonomy" id="6347"/>
    <lineage>
        <taxon>Eukaryota</taxon>
        <taxon>Metazoa</taxon>
        <taxon>Spiralia</taxon>
        <taxon>Lophotrochozoa</taxon>
        <taxon>Annelida</taxon>
        <taxon>Polychaeta</taxon>
        <taxon>Sedentaria</taxon>
        <taxon>Canalipalpata</taxon>
        <taxon>Sabellida</taxon>
        <taxon>Oweniida</taxon>
        <taxon>Oweniidae</taxon>
        <taxon>Owenia</taxon>
    </lineage>
</organism>